<evidence type="ECO:0000313" key="2">
    <source>
        <dbReference type="EMBL" id="KAL0063776.1"/>
    </source>
</evidence>
<proteinExistence type="predicted"/>
<feature type="repeat" description="WD" evidence="1">
    <location>
        <begin position="23"/>
        <end position="63"/>
    </location>
</feature>
<keyword evidence="1" id="KW-0853">WD repeat</keyword>
<organism evidence="2 3">
    <name type="scientific">Marasmius tenuissimus</name>
    <dbReference type="NCBI Taxonomy" id="585030"/>
    <lineage>
        <taxon>Eukaryota</taxon>
        <taxon>Fungi</taxon>
        <taxon>Dikarya</taxon>
        <taxon>Basidiomycota</taxon>
        <taxon>Agaricomycotina</taxon>
        <taxon>Agaricomycetes</taxon>
        <taxon>Agaricomycetidae</taxon>
        <taxon>Agaricales</taxon>
        <taxon>Marasmiineae</taxon>
        <taxon>Marasmiaceae</taxon>
        <taxon>Marasmius</taxon>
    </lineage>
</organism>
<dbReference type="Proteomes" id="UP001437256">
    <property type="component" value="Unassembled WGS sequence"/>
</dbReference>
<accession>A0ABR2ZQB4</accession>
<dbReference type="SMART" id="SM00320">
    <property type="entry name" value="WD40"/>
    <property type="match status" value="2"/>
</dbReference>
<dbReference type="InterPro" id="IPR036322">
    <property type="entry name" value="WD40_repeat_dom_sf"/>
</dbReference>
<dbReference type="Pfam" id="PF00400">
    <property type="entry name" value="WD40"/>
    <property type="match status" value="1"/>
</dbReference>
<comment type="caution">
    <text evidence="2">The sequence shown here is derived from an EMBL/GenBank/DDBJ whole genome shotgun (WGS) entry which is preliminary data.</text>
</comment>
<dbReference type="SUPFAM" id="SSF50978">
    <property type="entry name" value="WD40 repeat-like"/>
    <property type="match status" value="1"/>
</dbReference>
<sequence length="292" mass="32222">MAAASPDPQTVSLPPRFERFRSYQGAQNAVLSVRFSPDGKFISAAGYNGVNVWQVDTGSSVELPRRGSSPTKAKYIYPTSGWIYYEDYRHYILLLGSLEGDVVAWDWNKRRSAFELTRDALPTTSSQQVTSIDILQPSSHQKARAVVSHYDRSISVWKIPLNGEYSLIFMVDLEFIPRTIAFDPATKYVYAFSMHGGNLGFAALHHANELVVASTGKDFQILQLRDYLPLLTLQSRPATVLFPMQAAFLGDGIHLVVGTDSGLAIVYNATTGKPVRSLRYPKGGLVQTVAVG</sequence>
<evidence type="ECO:0000256" key="1">
    <source>
        <dbReference type="PROSITE-ProRule" id="PRU00221"/>
    </source>
</evidence>
<reference evidence="2 3" key="1">
    <citation type="submission" date="2024-05" db="EMBL/GenBank/DDBJ databases">
        <title>A draft genome resource for the thread blight pathogen Marasmius tenuissimus strain MS-2.</title>
        <authorList>
            <person name="Yulfo-Soto G.E."/>
            <person name="Baruah I.K."/>
            <person name="Amoako-Attah I."/>
            <person name="Bukari Y."/>
            <person name="Meinhardt L.W."/>
            <person name="Bailey B.A."/>
            <person name="Cohen S.P."/>
        </authorList>
    </citation>
    <scope>NUCLEOTIDE SEQUENCE [LARGE SCALE GENOMIC DNA]</scope>
    <source>
        <strain evidence="2 3">MS-2</strain>
    </source>
</reference>
<keyword evidence="3" id="KW-1185">Reference proteome</keyword>
<evidence type="ECO:0008006" key="4">
    <source>
        <dbReference type="Google" id="ProtNLM"/>
    </source>
</evidence>
<dbReference type="PROSITE" id="PS50082">
    <property type="entry name" value="WD_REPEATS_2"/>
    <property type="match status" value="1"/>
</dbReference>
<protein>
    <recommendedName>
        <fullName evidence="4">WD40 repeat-like protein</fullName>
    </recommendedName>
</protein>
<dbReference type="InterPro" id="IPR015943">
    <property type="entry name" value="WD40/YVTN_repeat-like_dom_sf"/>
</dbReference>
<dbReference type="Gene3D" id="2.130.10.10">
    <property type="entry name" value="YVTN repeat-like/Quinoprotein amine dehydrogenase"/>
    <property type="match status" value="2"/>
</dbReference>
<name>A0ABR2ZQB4_9AGAR</name>
<dbReference type="EMBL" id="JBBXMP010000074">
    <property type="protein sequence ID" value="KAL0063776.1"/>
    <property type="molecule type" value="Genomic_DNA"/>
</dbReference>
<dbReference type="InterPro" id="IPR001680">
    <property type="entry name" value="WD40_rpt"/>
</dbReference>
<evidence type="ECO:0000313" key="3">
    <source>
        <dbReference type="Proteomes" id="UP001437256"/>
    </source>
</evidence>
<gene>
    <name evidence="2" type="ORF">AAF712_009333</name>
</gene>